<sequence>MKDEIAKIIVMVQEGKIDSEEAGELIQALKEDSSPASSSGSYLGKMLKIRVKSDTQENVRVNIPVRFVRFLLKMGHGIAANIPEAKEYVKDIDVDLIMHAIDQEMEGKIVDIESDDGETVAIYIE</sequence>
<comment type="caution">
    <text evidence="2">The sequence shown here is derived from an EMBL/GenBank/DDBJ whole genome shotgun (WGS) entry which is preliminary data.</text>
</comment>
<dbReference type="OrthoDB" id="9808584at2"/>
<feature type="domain" description="YvlB/LiaX N-terminal" evidence="1">
    <location>
        <begin position="3"/>
        <end position="32"/>
    </location>
</feature>
<reference evidence="2 3" key="1">
    <citation type="submission" date="2018-05" db="EMBL/GenBank/DDBJ databases">
        <title>Genomic Encyclopedia of Type Strains, Phase IV (KMG-IV): sequencing the most valuable type-strain genomes for metagenomic binning, comparative biology and taxonomic classification.</title>
        <authorList>
            <person name="Goeker M."/>
        </authorList>
    </citation>
    <scope>NUCLEOTIDE SEQUENCE [LARGE SCALE GENOMIC DNA]</scope>
    <source>
        <strain evidence="2 3">DSM 28556</strain>
    </source>
</reference>
<protein>
    <recommendedName>
        <fullName evidence="1">YvlB/LiaX N-terminal domain-containing protein</fullName>
    </recommendedName>
</protein>
<gene>
    <name evidence="2" type="ORF">DFR56_101182</name>
</gene>
<evidence type="ECO:0000313" key="3">
    <source>
        <dbReference type="Proteomes" id="UP000247978"/>
    </source>
</evidence>
<evidence type="ECO:0000259" key="1">
    <source>
        <dbReference type="Pfam" id="PF22746"/>
    </source>
</evidence>
<dbReference type="InterPro" id="IPR053959">
    <property type="entry name" value="YvlB/LiaX_N"/>
</dbReference>
<dbReference type="EMBL" id="QJJQ01000001">
    <property type="protein sequence ID" value="PXW90271.1"/>
    <property type="molecule type" value="Genomic_DNA"/>
</dbReference>
<dbReference type="Proteomes" id="UP000247978">
    <property type="component" value="Unassembled WGS sequence"/>
</dbReference>
<organism evidence="2 3">
    <name type="scientific">Pseudogracilibacillus auburnensis</name>
    <dbReference type="NCBI Taxonomy" id="1494959"/>
    <lineage>
        <taxon>Bacteria</taxon>
        <taxon>Bacillati</taxon>
        <taxon>Bacillota</taxon>
        <taxon>Bacilli</taxon>
        <taxon>Bacillales</taxon>
        <taxon>Bacillaceae</taxon>
        <taxon>Pseudogracilibacillus</taxon>
    </lineage>
</organism>
<proteinExistence type="predicted"/>
<dbReference type="Pfam" id="PF22746">
    <property type="entry name" value="SHOCT-like_DUF2089-C"/>
    <property type="match status" value="1"/>
</dbReference>
<evidence type="ECO:0000313" key="2">
    <source>
        <dbReference type="EMBL" id="PXW90271.1"/>
    </source>
</evidence>
<name>A0A2V3WB81_9BACI</name>
<dbReference type="AlphaFoldDB" id="A0A2V3WB81"/>
<keyword evidence="3" id="KW-1185">Reference proteome</keyword>
<accession>A0A2V3WB81</accession>
<dbReference type="RefSeq" id="WP_110393544.1">
    <property type="nucleotide sequence ID" value="NZ_JBHUHB010000001.1"/>
</dbReference>